<gene>
    <name evidence="4" type="ORF">BGX16_0802</name>
</gene>
<proteinExistence type="predicted"/>
<dbReference type="InterPro" id="IPR007621">
    <property type="entry name" value="TPM_dom"/>
</dbReference>
<keyword evidence="2" id="KW-0732">Signal</keyword>
<dbReference type="AlphaFoldDB" id="A0A2M9A552"/>
<evidence type="ECO:0000313" key="4">
    <source>
        <dbReference type="EMBL" id="PJJ40852.1"/>
    </source>
</evidence>
<keyword evidence="1" id="KW-1133">Transmembrane helix</keyword>
<accession>A0A2M9A552</accession>
<reference evidence="4 5" key="1">
    <citation type="submission" date="2017-11" db="EMBL/GenBank/DDBJ databases">
        <title>Animal gut microbial communities from fecal samples from Wisconsin, USA.</title>
        <authorList>
            <person name="Neumann A."/>
        </authorList>
    </citation>
    <scope>NUCLEOTIDE SEQUENCE [LARGE SCALE GENOMIC DNA]</scope>
    <source>
        <strain evidence="4 5">UWS3</strain>
    </source>
</reference>
<keyword evidence="1" id="KW-0812">Transmembrane</keyword>
<dbReference type="OrthoDB" id="9813530at2"/>
<evidence type="ECO:0000259" key="3">
    <source>
        <dbReference type="Pfam" id="PF04536"/>
    </source>
</evidence>
<feature type="domain" description="TPM" evidence="3">
    <location>
        <begin position="29"/>
        <end position="145"/>
    </location>
</feature>
<dbReference type="Gene3D" id="3.10.310.50">
    <property type="match status" value="1"/>
</dbReference>
<keyword evidence="1" id="KW-0472">Membrane</keyword>
<evidence type="ECO:0000256" key="2">
    <source>
        <dbReference type="SAM" id="SignalP"/>
    </source>
</evidence>
<keyword evidence="5" id="KW-1185">Reference proteome</keyword>
<name>A0A2M9A552_9BACT</name>
<evidence type="ECO:0000256" key="1">
    <source>
        <dbReference type="SAM" id="Phobius"/>
    </source>
</evidence>
<comment type="caution">
    <text evidence="4">The sequence shown here is derived from an EMBL/GenBank/DDBJ whole genome shotgun (WGS) entry which is preliminary data.</text>
</comment>
<evidence type="ECO:0000313" key="5">
    <source>
        <dbReference type="Proteomes" id="UP000231134"/>
    </source>
</evidence>
<feature type="chain" id="PRO_5014961312" evidence="2">
    <location>
        <begin position="21"/>
        <end position="221"/>
    </location>
</feature>
<dbReference type="Proteomes" id="UP000231134">
    <property type="component" value="Unassembled WGS sequence"/>
</dbReference>
<dbReference type="EMBL" id="PGEX01000001">
    <property type="protein sequence ID" value="PJJ40852.1"/>
    <property type="molecule type" value="Genomic_DNA"/>
</dbReference>
<sequence>MMKFKIVLFCFLAFALPLFAFSQAESSIDDRAKFLSEQERSSFTAYVDELYEKTHFSLYLYTASSEVRDPKPIADSLLNAGLENDSLRAVIFVDGTSHYRYLSISPAAQKFISNAVAERLAQKYLLPEFRKDRYGQGIIVFGAELAKNVARLHDVRLQSSLPRPTKDGLPGIAWFLILAVVVTVIIAFTYFARQSRRAARREQIREFGGFPHPKFDSGFGG</sequence>
<organism evidence="4 5">
    <name type="scientific">Hallerella succinigenes</name>
    <dbReference type="NCBI Taxonomy" id="1896222"/>
    <lineage>
        <taxon>Bacteria</taxon>
        <taxon>Pseudomonadati</taxon>
        <taxon>Fibrobacterota</taxon>
        <taxon>Fibrobacteria</taxon>
        <taxon>Fibrobacterales</taxon>
        <taxon>Fibrobacteraceae</taxon>
        <taxon>Hallerella</taxon>
    </lineage>
</organism>
<feature type="transmembrane region" description="Helical" evidence="1">
    <location>
        <begin position="172"/>
        <end position="192"/>
    </location>
</feature>
<dbReference type="RefSeq" id="WP_100424890.1">
    <property type="nucleotide sequence ID" value="NZ_JAXFBG010000067.1"/>
</dbReference>
<feature type="signal peptide" evidence="2">
    <location>
        <begin position="1"/>
        <end position="20"/>
    </location>
</feature>
<protein>
    <submittedName>
        <fullName evidence="4">Putative membrane protein YgcG</fullName>
    </submittedName>
</protein>
<dbReference type="Pfam" id="PF04536">
    <property type="entry name" value="TPM_phosphatase"/>
    <property type="match status" value="1"/>
</dbReference>